<proteinExistence type="predicted"/>
<feature type="region of interest" description="Disordered" evidence="1">
    <location>
        <begin position="1"/>
        <end position="55"/>
    </location>
</feature>
<dbReference type="Pfam" id="PF09133">
    <property type="entry name" value="SANTA"/>
    <property type="match status" value="1"/>
</dbReference>
<evidence type="ECO:0000259" key="2">
    <source>
        <dbReference type="Pfam" id="PF09133"/>
    </source>
</evidence>
<feature type="compositionally biased region" description="Low complexity" evidence="1">
    <location>
        <begin position="136"/>
        <end position="147"/>
    </location>
</feature>
<feature type="domain" description="SANTA" evidence="2">
    <location>
        <begin position="484"/>
        <end position="572"/>
    </location>
</feature>
<dbReference type="InterPro" id="IPR015216">
    <property type="entry name" value="SANTA"/>
</dbReference>
<feature type="compositionally biased region" description="Polar residues" evidence="1">
    <location>
        <begin position="671"/>
        <end position="681"/>
    </location>
</feature>
<feature type="compositionally biased region" description="Polar residues" evidence="1">
    <location>
        <begin position="157"/>
        <end position="167"/>
    </location>
</feature>
<feature type="compositionally biased region" description="Polar residues" evidence="1">
    <location>
        <begin position="10"/>
        <end position="21"/>
    </location>
</feature>
<reference evidence="3" key="1">
    <citation type="journal article" date="2020" name="Fungal Divers.">
        <title>Resolving the Mortierellaceae phylogeny through synthesis of multi-gene phylogenetics and phylogenomics.</title>
        <authorList>
            <person name="Vandepol N."/>
            <person name="Liber J."/>
            <person name="Desiro A."/>
            <person name="Na H."/>
            <person name="Kennedy M."/>
            <person name="Barry K."/>
            <person name="Grigoriev I.V."/>
            <person name="Miller A.N."/>
            <person name="O'Donnell K."/>
            <person name="Stajich J.E."/>
            <person name="Bonito G."/>
        </authorList>
    </citation>
    <scope>NUCLEOTIDE SEQUENCE</scope>
    <source>
        <strain evidence="3">NVP60</strain>
    </source>
</reference>
<dbReference type="Proteomes" id="UP000823405">
    <property type="component" value="Unassembled WGS sequence"/>
</dbReference>
<feature type="compositionally biased region" description="Basic residues" evidence="1">
    <location>
        <begin position="198"/>
        <end position="213"/>
    </location>
</feature>
<protein>
    <recommendedName>
        <fullName evidence="2">SANTA domain-containing protein</fullName>
    </recommendedName>
</protein>
<evidence type="ECO:0000256" key="1">
    <source>
        <dbReference type="SAM" id="MobiDB-lite"/>
    </source>
</evidence>
<feature type="compositionally biased region" description="Basic residues" evidence="1">
    <location>
        <begin position="277"/>
        <end position="289"/>
    </location>
</feature>
<dbReference type="GO" id="GO:0000775">
    <property type="term" value="C:chromosome, centromeric region"/>
    <property type="evidence" value="ECO:0007669"/>
    <property type="project" value="TreeGrafter"/>
</dbReference>
<dbReference type="OrthoDB" id="118550at2759"/>
<feature type="compositionally biased region" description="Basic and acidic residues" evidence="1">
    <location>
        <begin position="623"/>
        <end position="667"/>
    </location>
</feature>
<feature type="region of interest" description="Disordered" evidence="1">
    <location>
        <begin position="424"/>
        <end position="475"/>
    </location>
</feature>
<feature type="region of interest" description="Disordered" evidence="1">
    <location>
        <begin position="102"/>
        <end position="303"/>
    </location>
</feature>
<keyword evidence="4" id="KW-1185">Reference proteome</keyword>
<evidence type="ECO:0000313" key="3">
    <source>
        <dbReference type="EMBL" id="KAG0288788.1"/>
    </source>
</evidence>
<sequence>MARNSDSRPRNASPQQKQELPTLQIPPSVASKARSRQNQLHSNYSNDNRNNYNYNSIDEEEPEEEFRILLYPTEPWGRASRSRATAIVPSRRLISSLIEDIRQATDSQDSTDTSRHRRNRRVNNARRVALLKRPRSASTTSASNATESSDDGDSESTFNAPKSTASSTKKRPVKQQRLGQQSLSNTLSMTNTTTSITRAHRTSKKPMLPRKPPRLQYTDTPPDVEDENLEVVVVDNDDEEEDIVVVDEEKETAGVFKDEGEASESDYNPGRTMSQKQRQREKARSHKRNLLHDDEDEDQAVEQGQAPEELLQELDRPNKMPKGEGSYRVIERMDCVVIPVVELSEKSTAAQPKWKGTQQYRRTTTGKFMKKGIKIEPTRTATTNDAALTTQSPIKATAANGARLDSRRTADVIPVIDIDIDAPRQTRSGVRKTTTPSAEPTKATAPVYSQDPAHERRGGLRQAPKAVEPPQKSSSVPVQSKIFHGWWLKRKDSLVQDSNLGILVQGNMLVPKAMTWHTSTIKDAPEPTLVMTFTGSLYRLNGSIDAEKMESNGFSKDVIRAFRNGFPSNWKTILSRDSGKQVVSAISMDNERLNDKSINTPAQDGLDVLKRQEKSLAQQLRESAQRGRSLKEQPRPPGQEERQTVVEITPKDDSPRRMRDAPRRDDVVPVQRTSTQLQSVSLPARTPALATPTGQETIEIVIPVVSAKSLSASYAMSRTTKGPTSKTEPRPESSPSVLSRKRLSTIKKGSASAGAPAPATTPSPVLARADIREGAPASGPLSSPRRASVPVGANLQGRALGLRRLSAPDRSSAGMGAWKAASHPTVVGIDRSLDNSLDGNLRAGIVDSDAQDGGHQPEIESVVVVEEEEQEQVREIGGRSATTLQPLAKSLSSISNSSQSQFDDFDLDGLDEVNFLGKA</sequence>
<accession>A0A9P6UFP1</accession>
<feature type="compositionally biased region" description="Low complexity" evidence="1">
    <location>
        <begin position="182"/>
        <end position="197"/>
    </location>
</feature>
<dbReference type="EMBL" id="JAAAIN010002960">
    <property type="protein sequence ID" value="KAG0288788.1"/>
    <property type="molecule type" value="Genomic_DNA"/>
</dbReference>
<dbReference type="AlphaFoldDB" id="A0A9P6UFP1"/>
<feature type="region of interest" description="Disordered" evidence="1">
    <location>
        <begin position="621"/>
        <end position="692"/>
    </location>
</feature>
<feature type="region of interest" description="Disordered" evidence="1">
    <location>
        <begin position="716"/>
        <end position="766"/>
    </location>
</feature>
<dbReference type="InterPro" id="IPR039110">
    <property type="entry name" value="KNL2-like"/>
</dbReference>
<dbReference type="PANTHER" id="PTHR16124:SF3">
    <property type="entry name" value="MIS18-BINDING PROTEIN 1"/>
    <property type="match status" value="1"/>
</dbReference>
<gene>
    <name evidence="3" type="ORF">BGZ97_006674</name>
</gene>
<feature type="compositionally biased region" description="Polar residues" evidence="1">
    <location>
        <begin position="716"/>
        <end position="726"/>
    </location>
</feature>
<evidence type="ECO:0000313" key="4">
    <source>
        <dbReference type="Proteomes" id="UP000823405"/>
    </source>
</evidence>
<feature type="compositionally biased region" description="Polar residues" evidence="1">
    <location>
        <begin position="425"/>
        <end position="438"/>
    </location>
</feature>
<dbReference type="PANTHER" id="PTHR16124">
    <property type="entry name" value="MIS18-BINDING PROTEIN 1"/>
    <property type="match status" value="1"/>
</dbReference>
<name>A0A9P6UFP1_9FUNG</name>
<feature type="compositionally biased region" description="Low complexity" evidence="1">
    <location>
        <begin position="749"/>
        <end position="764"/>
    </location>
</feature>
<feature type="compositionally biased region" description="Basic residues" evidence="1">
    <location>
        <begin position="115"/>
        <end position="135"/>
    </location>
</feature>
<feature type="compositionally biased region" description="Low complexity" evidence="1">
    <location>
        <begin position="42"/>
        <end position="55"/>
    </location>
</feature>
<comment type="caution">
    <text evidence="3">The sequence shown here is derived from an EMBL/GenBank/DDBJ whole genome shotgun (WGS) entry which is preliminary data.</text>
</comment>
<feature type="compositionally biased region" description="Acidic residues" evidence="1">
    <location>
        <begin position="222"/>
        <end position="250"/>
    </location>
</feature>
<organism evidence="3 4">
    <name type="scientific">Linnemannia gamsii</name>
    <dbReference type="NCBI Taxonomy" id="64522"/>
    <lineage>
        <taxon>Eukaryota</taxon>
        <taxon>Fungi</taxon>
        <taxon>Fungi incertae sedis</taxon>
        <taxon>Mucoromycota</taxon>
        <taxon>Mortierellomycotina</taxon>
        <taxon>Mortierellomycetes</taxon>
        <taxon>Mortierellales</taxon>
        <taxon>Mortierellaceae</taxon>
        <taxon>Linnemannia</taxon>
    </lineage>
</organism>